<feature type="transmembrane region" description="Helical" evidence="1">
    <location>
        <begin position="159"/>
        <end position="177"/>
    </location>
</feature>
<protein>
    <submittedName>
        <fullName evidence="2">Uncharacterized protein</fullName>
    </submittedName>
</protein>
<accession>A0A0H2RFA9</accession>
<dbReference type="AlphaFoldDB" id="A0A0H2RFA9"/>
<keyword evidence="1" id="KW-0812">Transmembrane</keyword>
<feature type="transmembrane region" description="Helical" evidence="1">
    <location>
        <begin position="20"/>
        <end position="45"/>
    </location>
</feature>
<name>A0A0H2RFA9_9AGAM</name>
<evidence type="ECO:0000313" key="2">
    <source>
        <dbReference type="EMBL" id="KLO10474.1"/>
    </source>
</evidence>
<gene>
    <name evidence="2" type="ORF">SCHPADRAFT_516799</name>
</gene>
<proteinExistence type="predicted"/>
<organism evidence="2 3">
    <name type="scientific">Schizopora paradoxa</name>
    <dbReference type="NCBI Taxonomy" id="27342"/>
    <lineage>
        <taxon>Eukaryota</taxon>
        <taxon>Fungi</taxon>
        <taxon>Dikarya</taxon>
        <taxon>Basidiomycota</taxon>
        <taxon>Agaricomycotina</taxon>
        <taxon>Agaricomycetes</taxon>
        <taxon>Hymenochaetales</taxon>
        <taxon>Schizoporaceae</taxon>
        <taxon>Schizopora</taxon>
    </lineage>
</organism>
<dbReference type="InParanoid" id="A0A0H2RFA9"/>
<evidence type="ECO:0000256" key="1">
    <source>
        <dbReference type="SAM" id="Phobius"/>
    </source>
</evidence>
<keyword evidence="1" id="KW-1133">Transmembrane helix</keyword>
<evidence type="ECO:0000313" key="3">
    <source>
        <dbReference type="Proteomes" id="UP000053477"/>
    </source>
</evidence>
<dbReference type="EMBL" id="KQ086025">
    <property type="protein sequence ID" value="KLO10474.1"/>
    <property type="molecule type" value="Genomic_DNA"/>
</dbReference>
<dbReference type="Proteomes" id="UP000053477">
    <property type="component" value="Unassembled WGS sequence"/>
</dbReference>
<sequence>MQLENRSLTPGEHRLHMRSYIGLCLYSYASFPSYTFSSVAIFSVASYPMFLRKAGEDSPDSPSRSIWADISIGCTPTVTHTHVPFPGESEVKTVYVWSIDGLAQTGRHRDMFTSSQSHVSGRRTHRWALDARVLHSLRSPAFAVHLVLRLRSLRFPPQYVFTATVFAVSVFSSILRLQHPVFKMRVFLSLMAMSVTEVHVSRLARSCPESFLIGNSVSPKDIYGGPVRLASIDESSSNVQHPTFSARSSASGSNTRTYSRCSQAVHCWLNLLHLVAFYCSAFSI</sequence>
<keyword evidence="1" id="KW-0472">Membrane</keyword>
<reference evidence="2 3" key="1">
    <citation type="submission" date="2015-04" db="EMBL/GenBank/DDBJ databases">
        <title>Complete genome sequence of Schizopora paradoxa KUC8140, a cosmopolitan wood degrader in East Asia.</title>
        <authorList>
            <consortium name="DOE Joint Genome Institute"/>
            <person name="Min B."/>
            <person name="Park H."/>
            <person name="Jang Y."/>
            <person name="Kim J.-J."/>
            <person name="Kim K.H."/>
            <person name="Pangilinan J."/>
            <person name="Lipzen A."/>
            <person name="Riley R."/>
            <person name="Grigoriev I.V."/>
            <person name="Spatafora J.W."/>
            <person name="Choi I.-G."/>
        </authorList>
    </citation>
    <scope>NUCLEOTIDE SEQUENCE [LARGE SCALE GENOMIC DNA]</scope>
    <source>
        <strain evidence="2 3">KUC8140</strain>
    </source>
</reference>
<keyword evidence="3" id="KW-1185">Reference proteome</keyword>